<proteinExistence type="predicted"/>
<accession>C0EK52</accession>
<name>C0EK52_NEIFL</name>
<evidence type="ECO:0000313" key="2">
    <source>
        <dbReference type="Proteomes" id="UP000004457"/>
    </source>
</evidence>
<keyword evidence="2" id="KW-1185">Reference proteome</keyword>
<comment type="caution">
    <text evidence="1">The sequence shown here is derived from an EMBL/GenBank/DDBJ whole genome shotgun (WGS) entry which is preliminary data.</text>
</comment>
<reference evidence="1 2" key="1">
    <citation type="submission" date="2009-01" db="EMBL/GenBank/DDBJ databases">
        <authorList>
            <person name="Fulton L."/>
            <person name="Clifton S."/>
            <person name="Chinwalla A.T."/>
            <person name="Mitreva M."/>
            <person name="Sodergren E."/>
            <person name="Weinstock G."/>
            <person name="Clifton S."/>
            <person name="Dooling D.J."/>
            <person name="Fulton B."/>
            <person name="Minx P."/>
            <person name="Pepin K.H."/>
            <person name="Johnson M."/>
            <person name="Bhonagiri V."/>
            <person name="Nash W.E."/>
            <person name="Mardis E.R."/>
            <person name="Wilson R.K."/>
        </authorList>
    </citation>
    <scope>NUCLEOTIDE SEQUENCE [LARGE SCALE GENOMIC DNA]</scope>
    <source>
        <strain evidence="1 2">NRL30031/H210</strain>
    </source>
</reference>
<dbReference type="AlphaFoldDB" id="C0EK52"/>
<evidence type="ECO:0000313" key="1">
    <source>
        <dbReference type="EMBL" id="EEG34674.1"/>
    </source>
</evidence>
<protein>
    <submittedName>
        <fullName evidence="1">Uncharacterized protein</fullName>
    </submittedName>
</protein>
<gene>
    <name evidence="1" type="ORF">NEIFLAOT_00293</name>
</gene>
<sequence length="52" mass="6131">MIFFQLSLSWFTALFGLLGLSEKFSDSPKSDIFYRKRSYRAIKNDVFENRCG</sequence>
<organism evidence="1 2">
    <name type="scientific">Neisseria flavescens NRL30031/H210</name>
    <dbReference type="NCBI Taxonomy" id="546264"/>
    <lineage>
        <taxon>Bacteria</taxon>
        <taxon>Pseudomonadati</taxon>
        <taxon>Pseudomonadota</taxon>
        <taxon>Betaproteobacteria</taxon>
        <taxon>Neisseriales</taxon>
        <taxon>Neisseriaceae</taxon>
        <taxon>Neisseria</taxon>
    </lineage>
</organism>
<dbReference type="Proteomes" id="UP000004457">
    <property type="component" value="Unassembled WGS sequence"/>
</dbReference>
<dbReference type="EMBL" id="ACEN01000005">
    <property type="protein sequence ID" value="EEG34674.1"/>
    <property type="molecule type" value="Genomic_DNA"/>
</dbReference>